<gene>
    <name evidence="4" type="ORF">SAMN04487818_11311</name>
</gene>
<accession>A0A1H9X6Q0</accession>
<evidence type="ECO:0000256" key="2">
    <source>
        <dbReference type="ARBA" id="ARBA00011741"/>
    </source>
</evidence>
<dbReference type="GO" id="GO:0018189">
    <property type="term" value="P:pyrroloquinoline quinone biosynthetic process"/>
    <property type="evidence" value="ECO:0007669"/>
    <property type="project" value="UniProtKB-UniPathway"/>
</dbReference>
<keyword evidence="3" id="KW-0884">PQQ biosynthesis</keyword>
<name>A0A1H9X6Q0_9PSEU</name>
<dbReference type="STRING" id="155974.SAMN04487818_11311"/>
<dbReference type="InterPro" id="IPR008792">
    <property type="entry name" value="PQQD"/>
</dbReference>
<dbReference type="RefSeq" id="WP_092784619.1">
    <property type="nucleotide sequence ID" value="NZ_FOGI01000013.1"/>
</dbReference>
<dbReference type="Proteomes" id="UP000199051">
    <property type="component" value="Unassembled WGS sequence"/>
</dbReference>
<evidence type="ECO:0000313" key="5">
    <source>
        <dbReference type="Proteomes" id="UP000199051"/>
    </source>
</evidence>
<reference evidence="5" key="1">
    <citation type="submission" date="2016-10" db="EMBL/GenBank/DDBJ databases">
        <authorList>
            <person name="Varghese N."/>
            <person name="Submissions S."/>
        </authorList>
    </citation>
    <scope>NUCLEOTIDE SEQUENCE [LARGE SCALE GENOMIC DNA]</scope>
    <source>
        <strain evidence="5">DSM 44260</strain>
    </source>
</reference>
<dbReference type="InterPro" id="IPR022479">
    <property type="entry name" value="PqqD_bac"/>
</dbReference>
<dbReference type="GO" id="GO:0048038">
    <property type="term" value="F:quinone binding"/>
    <property type="evidence" value="ECO:0007669"/>
    <property type="project" value="InterPro"/>
</dbReference>
<dbReference type="EMBL" id="FOGI01000013">
    <property type="protein sequence ID" value="SES41547.1"/>
    <property type="molecule type" value="Genomic_DNA"/>
</dbReference>
<evidence type="ECO:0000313" key="4">
    <source>
        <dbReference type="EMBL" id="SES41547.1"/>
    </source>
</evidence>
<dbReference type="AlphaFoldDB" id="A0A1H9X6Q0"/>
<proteinExistence type="predicted"/>
<organism evidence="4 5">
    <name type="scientific">Actinokineospora terrae</name>
    <dbReference type="NCBI Taxonomy" id="155974"/>
    <lineage>
        <taxon>Bacteria</taxon>
        <taxon>Bacillati</taxon>
        <taxon>Actinomycetota</taxon>
        <taxon>Actinomycetes</taxon>
        <taxon>Pseudonocardiales</taxon>
        <taxon>Pseudonocardiaceae</taxon>
        <taxon>Actinokineospora</taxon>
    </lineage>
</organism>
<dbReference type="UniPathway" id="UPA00539"/>
<sequence length="92" mass="9484">MSAWAPRLRRGARLGFDTVRRTPVVLFPEGVLVLNATAAAVVGACDGVATVPDIVGGLAGRYADVRGDDVLTLLRGLVARGVLRPEETGGTG</sequence>
<dbReference type="Pfam" id="PF05402">
    <property type="entry name" value="PqqD"/>
    <property type="match status" value="1"/>
</dbReference>
<dbReference type="InterPro" id="IPR041881">
    <property type="entry name" value="PqqD_sf"/>
</dbReference>
<evidence type="ECO:0000256" key="3">
    <source>
        <dbReference type="ARBA" id="ARBA00022905"/>
    </source>
</evidence>
<dbReference type="Gene3D" id="1.10.10.1150">
    <property type="entry name" value="Coenzyme PQQ synthesis protein D (PqqD)"/>
    <property type="match status" value="1"/>
</dbReference>
<protein>
    <submittedName>
        <fullName evidence="4">Pyrroloquinoline quinone biosynthesis protein D</fullName>
    </submittedName>
</protein>
<keyword evidence="5" id="KW-1185">Reference proteome</keyword>
<evidence type="ECO:0000256" key="1">
    <source>
        <dbReference type="ARBA" id="ARBA00004886"/>
    </source>
</evidence>
<comment type="subunit">
    <text evidence="2">Monomer. Interacts with PqqE.</text>
</comment>
<comment type="pathway">
    <text evidence="1">Cofactor biosynthesis; pyrroloquinoline quinone biosynthesis.</text>
</comment>
<dbReference type="NCBIfam" id="TIGR03859">
    <property type="entry name" value="PQQ_PqqD"/>
    <property type="match status" value="1"/>
</dbReference>